<comment type="similarity">
    <text evidence="1">Belongs to the flavoredoxin family.</text>
</comment>
<dbReference type="InterPro" id="IPR002563">
    <property type="entry name" value="Flavin_Rdtase-like_dom"/>
</dbReference>
<dbReference type="PANTHER" id="PTHR43567">
    <property type="entry name" value="FLAVOREDOXIN-RELATED-RELATED"/>
    <property type="match status" value="1"/>
</dbReference>
<evidence type="ECO:0000313" key="4">
    <source>
        <dbReference type="Proteomes" id="UP000249008"/>
    </source>
</evidence>
<dbReference type="PANTHER" id="PTHR43567:SF5">
    <property type="entry name" value="HYPOTHETICAL CYTOSOLIC PROTEIN"/>
    <property type="match status" value="1"/>
</dbReference>
<organism evidence="3 4">
    <name type="scientific">Fusobacterium ulcerans</name>
    <dbReference type="NCBI Taxonomy" id="861"/>
    <lineage>
        <taxon>Bacteria</taxon>
        <taxon>Fusobacteriati</taxon>
        <taxon>Fusobacteriota</taxon>
        <taxon>Fusobacteriia</taxon>
        <taxon>Fusobacteriales</taxon>
        <taxon>Fusobacteriaceae</taxon>
        <taxon>Fusobacterium</taxon>
    </lineage>
</organism>
<evidence type="ECO:0000256" key="1">
    <source>
        <dbReference type="ARBA" id="ARBA00038054"/>
    </source>
</evidence>
<dbReference type="GeneID" id="78454306"/>
<dbReference type="Gene3D" id="2.30.110.10">
    <property type="entry name" value="Electron Transport, Fmn-binding Protein, Chain A"/>
    <property type="match status" value="1"/>
</dbReference>
<dbReference type="GO" id="GO:0010181">
    <property type="term" value="F:FMN binding"/>
    <property type="evidence" value="ECO:0007669"/>
    <property type="project" value="InterPro"/>
</dbReference>
<feature type="domain" description="Flavin reductase like" evidence="2">
    <location>
        <begin position="24"/>
        <end position="169"/>
    </location>
</feature>
<sequence length="170" mass="19792">MKNFKEIKAEEINENTFEMIGKKWMLITAEKSSGEVNTMTASWGGLGVLWRKNVAFIFIRPQRFTKGFVDEAERFSLTFFNESYRKQLGYLGTASGRDENKIEKAGLTVEHEDGIPVFKEAETVIICRKLYAQPLEEQFFIDKDSDKECYPDKDYHIMYVGEIEKVFVKE</sequence>
<dbReference type="EMBL" id="LS483487">
    <property type="protein sequence ID" value="SQJ15593.1"/>
    <property type="molecule type" value="Genomic_DNA"/>
</dbReference>
<dbReference type="Proteomes" id="UP000249008">
    <property type="component" value="Chromosome 1"/>
</dbReference>
<dbReference type="KEGG" id="ful:C4N20_05765"/>
<dbReference type="InterPro" id="IPR052174">
    <property type="entry name" value="Flavoredoxin"/>
</dbReference>
<accession>A0AAX2JHF4</accession>
<dbReference type="RefSeq" id="WP_005979839.1">
    <property type="nucleotide sequence ID" value="NZ_CABKNW010000004.1"/>
</dbReference>
<dbReference type="AlphaFoldDB" id="A0AAX2JHF4"/>
<gene>
    <name evidence="3" type="ORF">NCTC12112_03042</name>
</gene>
<dbReference type="GO" id="GO:0016646">
    <property type="term" value="F:oxidoreductase activity, acting on the CH-NH group of donors, NAD or NADP as acceptor"/>
    <property type="evidence" value="ECO:0007669"/>
    <property type="project" value="UniProtKB-ARBA"/>
</dbReference>
<dbReference type="SUPFAM" id="SSF50475">
    <property type="entry name" value="FMN-binding split barrel"/>
    <property type="match status" value="1"/>
</dbReference>
<reference evidence="3 4" key="1">
    <citation type="submission" date="2018-06" db="EMBL/GenBank/DDBJ databases">
        <authorList>
            <consortium name="Pathogen Informatics"/>
            <person name="Doyle S."/>
        </authorList>
    </citation>
    <scope>NUCLEOTIDE SEQUENCE [LARGE SCALE GENOMIC DNA]</scope>
    <source>
        <strain evidence="3 4">NCTC12112</strain>
    </source>
</reference>
<evidence type="ECO:0000313" key="3">
    <source>
        <dbReference type="EMBL" id="SQJ15593.1"/>
    </source>
</evidence>
<dbReference type="InterPro" id="IPR012349">
    <property type="entry name" value="Split_barrel_FMN-bd"/>
</dbReference>
<evidence type="ECO:0000259" key="2">
    <source>
        <dbReference type="Pfam" id="PF01613"/>
    </source>
</evidence>
<protein>
    <submittedName>
        <fullName evidence="3">Flavin reductase like domain</fullName>
    </submittedName>
</protein>
<dbReference type="Pfam" id="PF01613">
    <property type="entry name" value="Flavin_Reduct"/>
    <property type="match status" value="1"/>
</dbReference>
<proteinExistence type="inferred from homology"/>
<name>A0AAX2JHF4_9FUSO</name>